<feature type="region of interest" description="Disordered" evidence="2">
    <location>
        <begin position="119"/>
        <end position="142"/>
    </location>
</feature>
<protein>
    <recommendedName>
        <fullName evidence="5">Polymer-forming cytoskeletal protein</fullName>
    </recommendedName>
</protein>
<dbReference type="PANTHER" id="PTHR35024:SF4">
    <property type="entry name" value="POLYMER-FORMING CYTOSKELETAL PROTEIN"/>
    <property type="match status" value="1"/>
</dbReference>
<dbReference type="AlphaFoldDB" id="A0A101FHP6"/>
<evidence type="ECO:0008006" key="5">
    <source>
        <dbReference type="Google" id="ProtNLM"/>
    </source>
</evidence>
<comment type="similarity">
    <text evidence="1">Belongs to the bactofilin family.</text>
</comment>
<dbReference type="EMBL" id="LGFO01000006">
    <property type="protein sequence ID" value="KUK37172.1"/>
    <property type="molecule type" value="Genomic_DNA"/>
</dbReference>
<evidence type="ECO:0000313" key="3">
    <source>
        <dbReference type="EMBL" id="KUK37172.1"/>
    </source>
</evidence>
<dbReference type="Pfam" id="PF04519">
    <property type="entry name" value="Bactofilin"/>
    <property type="match status" value="1"/>
</dbReference>
<sequence>MAWLRKDGLKLNESAETILGQGASFEGTLETEGSVRIDGRFRGAVRAAGDVVIGEGAAVEAELKGRNVLIAGLVRGNVDAEAKLEITPKGKLYGNFQASRLLVEEGALIRGECLMNGGSPLPEEASAGEEGVPSASEGAPIE</sequence>
<accession>A0A101FHP6</accession>
<reference evidence="4" key="1">
    <citation type="journal article" date="2015" name="MBio">
        <title>Genome-Resolved Metagenomic Analysis Reveals Roles for Candidate Phyla and Other Microbial Community Members in Biogeochemical Transformations in Oil Reservoirs.</title>
        <authorList>
            <person name="Hu P."/>
            <person name="Tom L."/>
            <person name="Singh A."/>
            <person name="Thomas B.C."/>
            <person name="Baker B.J."/>
            <person name="Piceno Y.M."/>
            <person name="Andersen G.L."/>
            <person name="Banfield J.F."/>
        </authorList>
    </citation>
    <scope>NUCLEOTIDE SEQUENCE [LARGE SCALE GENOMIC DNA]</scope>
</reference>
<proteinExistence type="inferred from homology"/>
<evidence type="ECO:0000256" key="2">
    <source>
        <dbReference type="SAM" id="MobiDB-lite"/>
    </source>
</evidence>
<dbReference type="InterPro" id="IPR007607">
    <property type="entry name" value="BacA/B"/>
</dbReference>
<gene>
    <name evidence="3" type="ORF">XD66_0105</name>
</gene>
<comment type="caution">
    <text evidence="3">The sequence shown here is derived from an EMBL/GenBank/DDBJ whole genome shotgun (WGS) entry which is preliminary data.</text>
</comment>
<organism evidence="3 4">
    <name type="scientific">Thermacetogenium phaeum</name>
    <dbReference type="NCBI Taxonomy" id="85874"/>
    <lineage>
        <taxon>Bacteria</taxon>
        <taxon>Bacillati</taxon>
        <taxon>Bacillota</taxon>
        <taxon>Clostridia</taxon>
        <taxon>Thermoanaerobacterales</taxon>
        <taxon>Thermoanaerobacteraceae</taxon>
        <taxon>Thermacetogenium</taxon>
    </lineage>
</organism>
<evidence type="ECO:0000313" key="4">
    <source>
        <dbReference type="Proteomes" id="UP000053326"/>
    </source>
</evidence>
<name>A0A101FHP6_9THEO</name>
<dbReference type="Proteomes" id="UP000053326">
    <property type="component" value="Unassembled WGS sequence"/>
</dbReference>
<dbReference type="PANTHER" id="PTHR35024">
    <property type="entry name" value="HYPOTHETICAL CYTOSOLIC PROTEIN"/>
    <property type="match status" value="1"/>
</dbReference>
<evidence type="ECO:0000256" key="1">
    <source>
        <dbReference type="ARBA" id="ARBA00044755"/>
    </source>
</evidence>